<dbReference type="EMBL" id="LR796623">
    <property type="protein sequence ID" value="CAB4155102.1"/>
    <property type="molecule type" value="Genomic_DNA"/>
</dbReference>
<sequence>MGDWKDRERAARANVRAKVQADGEKLLDMVVGELVARGRSALAIRGKERQQGWSGRAFLKLDGANVPFAFQQAIAKGSFSRIEREWLEVSCNGVYRRNSHFKAKTFARSAKSRQDSFGFDVEKIADHLEAWLAAEIASKAKAELHESVLDQWEAIEQLLRGEFPGVGERQLRASAKGLELNLVANESQARRIFEVLGLKRDEEEQPQK</sequence>
<gene>
    <name evidence="1" type="ORF">UFOVP650_78</name>
</gene>
<organism evidence="1">
    <name type="scientific">uncultured Caudovirales phage</name>
    <dbReference type="NCBI Taxonomy" id="2100421"/>
    <lineage>
        <taxon>Viruses</taxon>
        <taxon>Duplodnaviria</taxon>
        <taxon>Heunggongvirae</taxon>
        <taxon>Uroviricota</taxon>
        <taxon>Caudoviricetes</taxon>
        <taxon>Peduoviridae</taxon>
        <taxon>Maltschvirus</taxon>
        <taxon>Maltschvirus maltsch</taxon>
    </lineage>
</organism>
<evidence type="ECO:0000313" key="1">
    <source>
        <dbReference type="EMBL" id="CAB4155102.1"/>
    </source>
</evidence>
<reference evidence="1" key="1">
    <citation type="submission" date="2020-04" db="EMBL/GenBank/DDBJ databases">
        <authorList>
            <person name="Chiriac C."/>
            <person name="Salcher M."/>
            <person name="Ghai R."/>
            <person name="Kavagutti S V."/>
        </authorList>
    </citation>
    <scope>NUCLEOTIDE SEQUENCE</scope>
</reference>
<name>A0A6J5N9C4_9CAUD</name>
<proteinExistence type="predicted"/>
<protein>
    <submittedName>
        <fullName evidence="1">Uncharacterized protein</fullName>
    </submittedName>
</protein>
<accession>A0A6J5N9C4</accession>